<feature type="zinc finger region" description="C3H1-type" evidence="4">
    <location>
        <begin position="52"/>
        <end position="79"/>
    </location>
</feature>
<proteinExistence type="predicted"/>
<keyword evidence="2 4" id="KW-0863">Zinc-finger</keyword>
<organism evidence="8">
    <name type="scientific">Drosophila grimshawi</name>
    <name type="common">Hawaiian fruit fly</name>
    <name type="synonym">Idiomyia grimshawi</name>
    <dbReference type="NCBI Taxonomy" id="7222"/>
    <lineage>
        <taxon>Eukaryota</taxon>
        <taxon>Metazoa</taxon>
        <taxon>Ecdysozoa</taxon>
        <taxon>Arthropoda</taxon>
        <taxon>Hexapoda</taxon>
        <taxon>Insecta</taxon>
        <taxon>Pterygota</taxon>
        <taxon>Neoptera</taxon>
        <taxon>Endopterygota</taxon>
        <taxon>Diptera</taxon>
        <taxon>Brachycera</taxon>
        <taxon>Muscomorpha</taxon>
        <taxon>Ephydroidea</taxon>
        <taxon>Drosophilidae</taxon>
        <taxon>Drosophila</taxon>
        <taxon>Hawaiian Drosophila</taxon>
    </lineage>
</organism>
<dbReference type="Pfam" id="PF06220">
    <property type="entry name" value="zf-U1"/>
    <property type="match status" value="1"/>
</dbReference>
<dbReference type="Gene3D" id="3.30.160.60">
    <property type="entry name" value="Classic Zinc Finger"/>
    <property type="match status" value="1"/>
</dbReference>
<evidence type="ECO:0000259" key="6">
    <source>
        <dbReference type="PROSITE" id="PS50103"/>
    </source>
</evidence>
<evidence type="ECO:0000256" key="4">
    <source>
        <dbReference type="PROSITE-ProRule" id="PRU00723"/>
    </source>
</evidence>
<dbReference type="OMA" id="DYCCCFM"/>
<evidence type="ECO:0000256" key="3">
    <source>
        <dbReference type="ARBA" id="ARBA00022833"/>
    </source>
</evidence>
<dbReference type="PANTHER" id="PTHR16465">
    <property type="entry name" value="NUCLEASE-RELATED"/>
    <property type="match status" value="1"/>
</dbReference>
<gene>
    <name evidence="7" type="primary">Dgri\GH11400</name>
    <name evidence="7" type="ORF">Dgri_GH11400</name>
</gene>
<dbReference type="InParanoid" id="B4JA68"/>
<dbReference type="HOGENOM" id="CLU_100385_1_1_1"/>
<feature type="domain" description="C3H1-type" evidence="6">
    <location>
        <begin position="52"/>
        <end position="79"/>
    </location>
</feature>
<keyword evidence="8" id="KW-1185">Reference proteome</keyword>
<keyword evidence="1 4" id="KW-0479">Metal-binding</keyword>
<keyword evidence="3 4" id="KW-0862">Zinc</keyword>
<evidence type="ECO:0000313" key="7">
    <source>
        <dbReference type="EMBL" id="EDW03742.1"/>
    </source>
</evidence>
<dbReference type="GO" id="GO:0034693">
    <property type="term" value="C:U11/U12 snRNP"/>
    <property type="evidence" value="ECO:0007669"/>
    <property type="project" value="EnsemblMetazoa"/>
</dbReference>
<evidence type="ECO:0000256" key="1">
    <source>
        <dbReference type="ARBA" id="ARBA00022723"/>
    </source>
</evidence>
<dbReference type="InterPro" id="IPR013085">
    <property type="entry name" value="U1-CZ_Znf_C2H2"/>
</dbReference>
<feature type="region of interest" description="Disordered" evidence="5">
    <location>
        <begin position="98"/>
        <end position="119"/>
    </location>
</feature>
<accession>B4JA68</accession>
<evidence type="ECO:0000313" key="8">
    <source>
        <dbReference type="Proteomes" id="UP000001070"/>
    </source>
</evidence>
<dbReference type="InterPro" id="IPR036236">
    <property type="entry name" value="Znf_C2H2_sf"/>
</dbReference>
<dbReference type="GO" id="GO:0008270">
    <property type="term" value="F:zinc ion binding"/>
    <property type="evidence" value="ECO:0007669"/>
    <property type="project" value="UniProtKB-KW"/>
</dbReference>
<dbReference type="AlphaFoldDB" id="B4JA68"/>
<protein>
    <submittedName>
        <fullName evidence="7">GH11400</fullName>
    </submittedName>
</protein>
<evidence type="ECO:0000256" key="5">
    <source>
        <dbReference type="SAM" id="MobiDB-lite"/>
    </source>
</evidence>
<dbReference type="KEGG" id="dgr:6561465"/>
<dbReference type="STRING" id="7222.B4JA68"/>
<dbReference type="Proteomes" id="UP000001070">
    <property type="component" value="Unassembled WGS sequence"/>
</dbReference>
<dbReference type="FunFam" id="3.30.160.60:FF:003319">
    <property type="entry name" value="U1 zinc finger family protein"/>
    <property type="match status" value="1"/>
</dbReference>
<dbReference type="PANTHER" id="PTHR16465:SF0">
    <property type="entry name" value="ZINC FINGER MATRIN-TYPE PROTEIN 5"/>
    <property type="match status" value="1"/>
</dbReference>
<reference evidence="7 8" key="1">
    <citation type="journal article" date="2007" name="Nature">
        <title>Evolution of genes and genomes on the Drosophila phylogeny.</title>
        <authorList>
            <consortium name="Drosophila 12 Genomes Consortium"/>
            <person name="Clark A.G."/>
            <person name="Eisen M.B."/>
            <person name="Smith D.R."/>
            <person name="Bergman C.M."/>
            <person name="Oliver B."/>
            <person name="Markow T.A."/>
            <person name="Kaufman T.C."/>
            <person name="Kellis M."/>
            <person name="Gelbart W."/>
            <person name="Iyer V.N."/>
            <person name="Pollard D.A."/>
            <person name="Sackton T.B."/>
            <person name="Larracuente A.M."/>
            <person name="Singh N.D."/>
            <person name="Abad J.P."/>
            <person name="Abt D.N."/>
            <person name="Adryan B."/>
            <person name="Aguade M."/>
            <person name="Akashi H."/>
            <person name="Anderson W.W."/>
            <person name="Aquadro C.F."/>
            <person name="Ardell D.H."/>
            <person name="Arguello R."/>
            <person name="Artieri C.G."/>
            <person name="Barbash D.A."/>
            <person name="Barker D."/>
            <person name="Barsanti P."/>
            <person name="Batterham P."/>
            <person name="Batzoglou S."/>
            <person name="Begun D."/>
            <person name="Bhutkar A."/>
            <person name="Blanco E."/>
            <person name="Bosak S.A."/>
            <person name="Bradley R.K."/>
            <person name="Brand A.D."/>
            <person name="Brent M.R."/>
            <person name="Brooks A.N."/>
            <person name="Brown R.H."/>
            <person name="Butlin R.K."/>
            <person name="Caggese C."/>
            <person name="Calvi B.R."/>
            <person name="Bernardo de Carvalho A."/>
            <person name="Caspi A."/>
            <person name="Castrezana S."/>
            <person name="Celniker S.E."/>
            <person name="Chang J.L."/>
            <person name="Chapple C."/>
            <person name="Chatterji S."/>
            <person name="Chinwalla A."/>
            <person name="Civetta A."/>
            <person name="Clifton S.W."/>
            <person name="Comeron J.M."/>
            <person name="Costello J.C."/>
            <person name="Coyne J.A."/>
            <person name="Daub J."/>
            <person name="David R.G."/>
            <person name="Delcher A.L."/>
            <person name="Delehaunty K."/>
            <person name="Do C.B."/>
            <person name="Ebling H."/>
            <person name="Edwards K."/>
            <person name="Eickbush T."/>
            <person name="Evans J.D."/>
            <person name="Filipski A."/>
            <person name="Findeiss S."/>
            <person name="Freyhult E."/>
            <person name="Fulton L."/>
            <person name="Fulton R."/>
            <person name="Garcia A.C."/>
            <person name="Gardiner A."/>
            <person name="Garfield D.A."/>
            <person name="Garvin B.E."/>
            <person name="Gibson G."/>
            <person name="Gilbert D."/>
            <person name="Gnerre S."/>
            <person name="Godfrey J."/>
            <person name="Good R."/>
            <person name="Gotea V."/>
            <person name="Gravely B."/>
            <person name="Greenberg A.J."/>
            <person name="Griffiths-Jones S."/>
            <person name="Gross S."/>
            <person name="Guigo R."/>
            <person name="Gustafson E.A."/>
            <person name="Haerty W."/>
            <person name="Hahn M.W."/>
            <person name="Halligan D.L."/>
            <person name="Halpern A.L."/>
            <person name="Halter G.M."/>
            <person name="Han M.V."/>
            <person name="Heger A."/>
            <person name="Hillier L."/>
            <person name="Hinrichs A.S."/>
            <person name="Holmes I."/>
            <person name="Hoskins R.A."/>
            <person name="Hubisz M.J."/>
            <person name="Hultmark D."/>
            <person name="Huntley M.A."/>
            <person name="Jaffe D.B."/>
            <person name="Jagadeeshan S."/>
            <person name="Jeck W.R."/>
            <person name="Johnson J."/>
            <person name="Jones C.D."/>
            <person name="Jordan W.C."/>
            <person name="Karpen G.H."/>
            <person name="Kataoka E."/>
            <person name="Keightley P.D."/>
            <person name="Kheradpour P."/>
            <person name="Kirkness E.F."/>
            <person name="Koerich L.B."/>
            <person name="Kristiansen K."/>
            <person name="Kudrna D."/>
            <person name="Kulathinal R.J."/>
            <person name="Kumar S."/>
            <person name="Kwok R."/>
            <person name="Lander E."/>
            <person name="Langley C.H."/>
            <person name="Lapoint R."/>
            <person name="Lazzaro B.P."/>
            <person name="Lee S.J."/>
            <person name="Levesque L."/>
            <person name="Li R."/>
            <person name="Lin C.F."/>
            <person name="Lin M.F."/>
            <person name="Lindblad-Toh K."/>
            <person name="Llopart A."/>
            <person name="Long M."/>
            <person name="Low L."/>
            <person name="Lozovsky E."/>
            <person name="Lu J."/>
            <person name="Luo M."/>
            <person name="Machado C.A."/>
            <person name="Makalowski W."/>
            <person name="Marzo M."/>
            <person name="Matsuda M."/>
            <person name="Matzkin L."/>
            <person name="McAllister B."/>
            <person name="McBride C.S."/>
            <person name="McKernan B."/>
            <person name="McKernan K."/>
            <person name="Mendez-Lago M."/>
            <person name="Minx P."/>
            <person name="Mollenhauer M.U."/>
            <person name="Montooth K."/>
            <person name="Mount S.M."/>
            <person name="Mu X."/>
            <person name="Myers E."/>
            <person name="Negre B."/>
            <person name="Newfeld S."/>
            <person name="Nielsen R."/>
            <person name="Noor M.A."/>
            <person name="O'Grady P."/>
            <person name="Pachter L."/>
            <person name="Papaceit M."/>
            <person name="Parisi M.J."/>
            <person name="Parisi M."/>
            <person name="Parts L."/>
            <person name="Pedersen J.S."/>
            <person name="Pesole G."/>
            <person name="Phillippy A.M."/>
            <person name="Ponting C.P."/>
            <person name="Pop M."/>
            <person name="Porcelli D."/>
            <person name="Powell J.R."/>
            <person name="Prohaska S."/>
            <person name="Pruitt K."/>
            <person name="Puig M."/>
            <person name="Quesneville H."/>
            <person name="Ram K.R."/>
            <person name="Rand D."/>
            <person name="Rasmussen M.D."/>
            <person name="Reed L.K."/>
            <person name="Reenan R."/>
            <person name="Reily A."/>
            <person name="Remington K.A."/>
            <person name="Rieger T.T."/>
            <person name="Ritchie M.G."/>
            <person name="Robin C."/>
            <person name="Rogers Y.H."/>
            <person name="Rohde C."/>
            <person name="Rozas J."/>
            <person name="Rubenfield M.J."/>
            <person name="Ruiz A."/>
            <person name="Russo S."/>
            <person name="Salzberg S.L."/>
            <person name="Sanchez-Gracia A."/>
            <person name="Saranga D.J."/>
            <person name="Sato H."/>
            <person name="Schaeffer S.W."/>
            <person name="Schatz M.C."/>
            <person name="Schlenke T."/>
            <person name="Schwartz R."/>
            <person name="Segarra C."/>
            <person name="Singh R.S."/>
            <person name="Sirot L."/>
            <person name="Sirota M."/>
            <person name="Sisneros N.B."/>
            <person name="Smith C.D."/>
            <person name="Smith T.F."/>
            <person name="Spieth J."/>
            <person name="Stage D.E."/>
            <person name="Stark A."/>
            <person name="Stephan W."/>
            <person name="Strausberg R.L."/>
            <person name="Strempel S."/>
            <person name="Sturgill D."/>
            <person name="Sutton G."/>
            <person name="Sutton G.G."/>
            <person name="Tao W."/>
            <person name="Teichmann S."/>
            <person name="Tobari Y.N."/>
            <person name="Tomimura Y."/>
            <person name="Tsolas J.M."/>
            <person name="Valente V.L."/>
            <person name="Venter E."/>
            <person name="Venter J.C."/>
            <person name="Vicario S."/>
            <person name="Vieira F.G."/>
            <person name="Vilella A.J."/>
            <person name="Villasante A."/>
            <person name="Walenz B."/>
            <person name="Wang J."/>
            <person name="Wasserman M."/>
            <person name="Watts T."/>
            <person name="Wilson D."/>
            <person name="Wilson R.K."/>
            <person name="Wing R.A."/>
            <person name="Wolfner M.F."/>
            <person name="Wong A."/>
            <person name="Wong G.K."/>
            <person name="Wu C.I."/>
            <person name="Wu G."/>
            <person name="Yamamoto D."/>
            <person name="Yang H.P."/>
            <person name="Yang S.P."/>
            <person name="Yorke J.A."/>
            <person name="Yoshida K."/>
            <person name="Zdobnov E."/>
            <person name="Zhang P."/>
            <person name="Zhang Y."/>
            <person name="Zimin A.V."/>
            <person name="Baldwin J."/>
            <person name="Abdouelleil A."/>
            <person name="Abdulkadir J."/>
            <person name="Abebe A."/>
            <person name="Abera B."/>
            <person name="Abreu J."/>
            <person name="Acer S.C."/>
            <person name="Aftuck L."/>
            <person name="Alexander A."/>
            <person name="An P."/>
            <person name="Anderson E."/>
            <person name="Anderson S."/>
            <person name="Arachi H."/>
            <person name="Azer M."/>
            <person name="Bachantsang P."/>
            <person name="Barry A."/>
            <person name="Bayul T."/>
            <person name="Berlin A."/>
            <person name="Bessette D."/>
            <person name="Bloom T."/>
            <person name="Blye J."/>
            <person name="Boguslavskiy L."/>
            <person name="Bonnet C."/>
            <person name="Boukhgalter B."/>
            <person name="Bourzgui I."/>
            <person name="Brown A."/>
            <person name="Cahill P."/>
            <person name="Channer S."/>
            <person name="Cheshatsang Y."/>
            <person name="Chuda L."/>
            <person name="Citroen M."/>
            <person name="Collymore A."/>
            <person name="Cooke P."/>
            <person name="Costello M."/>
            <person name="D'Aco K."/>
            <person name="Daza R."/>
            <person name="De Haan G."/>
            <person name="DeGray S."/>
            <person name="DeMaso C."/>
            <person name="Dhargay N."/>
            <person name="Dooley K."/>
            <person name="Dooley E."/>
            <person name="Doricent M."/>
            <person name="Dorje P."/>
            <person name="Dorjee K."/>
            <person name="Dupes A."/>
            <person name="Elong R."/>
            <person name="Falk J."/>
            <person name="Farina A."/>
            <person name="Faro S."/>
            <person name="Ferguson D."/>
            <person name="Fisher S."/>
            <person name="Foley C.D."/>
            <person name="Franke A."/>
            <person name="Friedrich D."/>
            <person name="Gadbois L."/>
            <person name="Gearin G."/>
            <person name="Gearin C.R."/>
            <person name="Giannoukos G."/>
            <person name="Goode T."/>
            <person name="Graham J."/>
            <person name="Grandbois E."/>
            <person name="Grewal S."/>
            <person name="Gyaltsen K."/>
            <person name="Hafez N."/>
            <person name="Hagos B."/>
            <person name="Hall J."/>
            <person name="Henson C."/>
            <person name="Hollinger A."/>
            <person name="Honan T."/>
            <person name="Huard M.D."/>
            <person name="Hughes L."/>
            <person name="Hurhula B."/>
            <person name="Husby M.E."/>
            <person name="Kamat A."/>
            <person name="Kanga B."/>
            <person name="Kashin S."/>
            <person name="Khazanovich D."/>
            <person name="Kisner P."/>
            <person name="Lance K."/>
            <person name="Lara M."/>
            <person name="Lee W."/>
            <person name="Lennon N."/>
            <person name="Letendre F."/>
            <person name="LeVine R."/>
            <person name="Lipovsky A."/>
            <person name="Liu X."/>
            <person name="Liu J."/>
            <person name="Liu S."/>
            <person name="Lokyitsang T."/>
            <person name="Lokyitsang Y."/>
            <person name="Lubonja R."/>
            <person name="Lui A."/>
            <person name="MacDonald P."/>
            <person name="Magnisalis V."/>
            <person name="Maru K."/>
            <person name="Matthews C."/>
            <person name="McCusker W."/>
            <person name="McDonough S."/>
            <person name="Mehta T."/>
            <person name="Meldrim J."/>
            <person name="Meneus L."/>
            <person name="Mihai O."/>
            <person name="Mihalev A."/>
            <person name="Mihova T."/>
            <person name="Mittelman R."/>
            <person name="Mlenga V."/>
            <person name="Montmayeur A."/>
            <person name="Mulrain L."/>
            <person name="Navidi A."/>
            <person name="Naylor J."/>
            <person name="Negash T."/>
            <person name="Nguyen T."/>
            <person name="Nguyen N."/>
            <person name="Nicol R."/>
            <person name="Norbu C."/>
            <person name="Norbu N."/>
            <person name="Novod N."/>
            <person name="O'Neill B."/>
            <person name="Osman S."/>
            <person name="Markiewicz E."/>
            <person name="Oyono O.L."/>
            <person name="Patti C."/>
            <person name="Phunkhang P."/>
            <person name="Pierre F."/>
            <person name="Priest M."/>
            <person name="Raghuraman S."/>
            <person name="Rege F."/>
            <person name="Reyes R."/>
            <person name="Rise C."/>
            <person name="Rogov P."/>
            <person name="Ross K."/>
            <person name="Ryan E."/>
            <person name="Settipalli S."/>
            <person name="Shea T."/>
            <person name="Sherpa N."/>
            <person name="Shi L."/>
            <person name="Shih D."/>
            <person name="Sparrow T."/>
            <person name="Spaulding J."/>
            <person name="Stalker J."/>
            <person name="Stange-Thomann N."/>
            <person name="Stavropoulos S."/>
            <person name="Stone C."/>
            <person name="Strader C."/>
            <person name="Tesfaye S."/>
            <person name="Thomson T."/>
            <person name="Thoulutsang Y."/>
            <person name="Thoulutsang D."/>
            <person name="Topham K."/>
            <person name="Topping I."/>
            <person name="Tsamla T."/>
            <person name="Vassiliev H."/>
            <person name="Vo A."/>
            <person name="Wangchuk T."/>
            <person name="Wangdi T."/>
            <person name="Weiand M."/>
            <person name="Wilkinson J."/>
            <person name="Wilson A."/>
            <person name="Yadav S."/>
            <person name="Young G."/>
            <person name="Yu Q."/>
            <person name="Zembek L."/>
            <person name="Zhong D."/>
            <person name="Zimmer A."/>
            <person name="Zwirko Z."/>
            <person name="Jaffe D.B."/>
            <person name="Alvarez P."/>
            <person name="Brockman W."/>
            <person name="Butler J."/>
            <person name="Chin C."/>
            <person name="Gnerre S."/>
            <person name="Grabherr M."/>
            <person name="Kleber M."/>
            <person name="Mauceli E."/>
            <person name="MacCallum I."/>
        </authorList>
    </citation>
    <scope>NUCLEOTIDE SEQUENCE [LARGE SCALE GENOMIC DNA]</scope>
    <source>
        <strain evidence="8">Tucson 15287-2541.00</strain>
    </source>
</reference>
<sequence length="132" mass="15623">MGGKSYYCDYCCCFMKNDLNVRKLHNSGISHTAAKATYMRQFEDPRKILAAERKKKPCKRYFAGYCKFQLFCNFRHYSDKQMKQLEKIVNQLKKNRLKKKNNPQQAKHNLPASLQPPNLSKLMQSNWHLSWG</sequence>
<dbReference type="InterPro" id="IPR000571">
    <property type="entry name" value="Znf_CCCH"/>
</dbReference>
<dbReference type="GO" id="GO:0000380">
    <property type="term" value="P:alternative mRNA splicing, via spliceosome"/>
    <property type="evidence" value="ECO:0007669"/>
    <property type="project" value="EnsemblMetazoa"/>
</dbReference>
<evidence type="ECO:0000256" key="2">
    <source>
        <dbReference type="ARBA" id="ARBA00022771"/>
    </source>
</evidence>
<dbReference type="OrthoDB" id="2417221at2759"/>
<dbReference type="SUPFAM" id="SSF57667">
    <property type="entry name" value="beta-beta-alpha zinc fingers"/>
    <property type="match status" value="1"/>
</dbReference>
<name>B4JA68_DROGR</name>
<dbReference type="eggNOG" id="KOG3454">
    <property type="taxonomic scope" value="Eukaryota"/>
</dbReference>
<dbReference type="PROSITE" id="PS50103">
    <property type="entry name" value="ZF_C3H1"/>
    <property type="match status" value="1"/>
</dbReference>
<dbReference type="FunCoup" id="B4JA68">
    <property type="interactions" value="273"/>
</dbReference>
<dbReference type="PhylomeDB" id="B4JA68"/>
<dbReference type="EMBL" id="CH916368">
    <property type="protein sequence ID" value="EDW03742.1"/>
    <property type="molecule type" value="Genomic_DNA"/>
</dbReference>
<dbReference type="GO" id="GO:0005689">
    <property type="term" value="C:U12-type spliceosomal complex"/>
    <property type="evidence" value="ECO:0007669"/>
    <property type="project" value="EnsemblMetazoa"/>
</dbReference>